<dbReference type="GO" id="GO:0031418">
    <property type="term" value="F:L-ascorbic acid binding"/>
    <property type="evidence" value="ECO:0007669"/>
    <property type="project" value="UniProtKB-KW"/>
</dbReference>
<dbReference type="AlphaFoldDB" id="A0A8B6HA40"/>
<dbReference type="InterPro" id="IPR045054">
    <property type="entry name" value="P4HA-like"/>
</dbReference>
<feature type="domain" description="Prolyl 4-hydroxylase N-terminal" evidence="5">
    <location>
        <begin position="27"/>
        <end position="169"/>
    </location>
</feature>
<accession>A0A8B6HA40</accession>
<organism evidence="6 7">
    <name type="scientific">Mytilus galloprovincialis</name>
    <name type="common">Mediterranean mussel</name>
    <dbReference type="NCBI Taxonomy" id="29158"/>
    <lineage>
        <taxon>Eukaryota</taxon>
        <taxon>Metazoa</taxon>
        <taxon>Spiralia</taxon>
        <taxon>Lophotrochozoa</taxon>
        <taxon>Mollusca</taxon>
        <taxon>Bivalvia</taxon>
        <taxon>Autobranchia</taxon>
        <taxon>Pteriomorphia</taxon>
        <taxon>Mytilida</taxon>
        <taxon>Mytiloidea</taxon>
        <taxon>Mytilidae</taxon>
        <taxon>Mytilinae</taxon>
        <taxon>Mytilus</taxon>
    </lineage>
</organism>
<dbReference type="PANTHER" id="PTHR10869">
    <property type="entry name" value="PROLYL 4-HYDROXYLASE ALPHA SUBUNIT"/>
    <property type="match status" value="1"/>
</dbReference>
<evidence type="ECO:0000313" key="6">
    <source>
        <dbReference type="EMBL" id="VDI75770.1"/>
    </source>
</evidence>
<feature type="signal peptide" evidence="4">
    <location>
        <begin position="1"/>
        <end position="22"/>
    </location>
</feature>
<evidence type="ECO:0000256" key="2">
    <source>
        <dbReference type="ARBA" id="ARBA00022896"/>
    </source>
</evidence>
<dbReference type="GO" id="GO:0046872">
    <property type="term" value="F:metal ion binding"/>
    <property type="evidence" value="ECO:0007669"/>
    <property type="project" value="UniProtKB-KW"/>
</dbReference>
<dbReference type="OrthoDB" id="420380at2759"/>
<dbReference type="Gene3D" id="2.60.120.620">
    <property type="entry name" value="q2cbj1_9rhob like domain"/>
    <property type="match status" value="1"/>
</dbReference>
<reference evidence="6" key="1">
    <citation type="submission" date="2018-11" db="EMBL/GenBank/DDBJ databases">
        <authorList>
            <person name="Alioto T."/>
            <person name="Alioto T."/>
        </authorList>
    </citation>
    <scope>NUCLEOTIDE SEQUENCE</scope>
</reference>
<evidence type="ECO:0000256" key="4">
    <source>
        <dbReference type="SAM" id="SignalP"/>
    </source>
</evidence>
<dbReference type="EMBL" id="UYJE01009697">
    <property type="protein sequence ID" value="VDI75770.1"/>
    <property type="molecule type" value="Genomic_DNA"/>
</dbReference>
<keyword evidence="1" id="KW-0479">Metal-binding</keyword>
<name>A0A8B6HA40_MYTGA</name>
<protein>
    <recommendedName>
        <fullName evidence="5">Prolyl 4-hydroxylase N-terminal domain-containing protein</fullName>
    </recommendedName>
</protein>
<evidence type="ECO:0000313" key="7">
    <source>
        <dbReference type="Proteomes" id="UP000596742"/>
    </source>
</evidence>
<dbReference type="Pfam" id="PF08336">
    <property type="entry name" value="P4Ha_N"/>
    <property type="match status" value="1"/>
</dbReference>
<proteinExistence type="predicted"/>
<evidence type="ECO:0000256" key="1">
    <source>
        <dbReference type="ARBA" id="ARBA00022723"/>
    </source>
</evidence>
<dbReference type="InterPro" id="IPR011990">
    <property type="entry name" value="TPR-like_helical_dom_sf"/>
</dbReference>
<keyword evidence="7" id="KW-1185">Reference proteome</keyword>
<dbReference type="GO" id="GO:0004656">
    <property type="term" value="F:procollagen-proline 4-dioxygenase activity"/>
    <property type="evidence" value="ECO:0007669"/>
    <property type="project" value="InterPro"/>
</dbReference>
<evidence type="ECO:0000256" key="3">
    <source>
        <dbReference type="ARBA" id="ARBA00023004"/>
    </source>
</evidence>
<dbReference type="GO" id="GO:0005783">
    <property type="term" value="C:endoplasmic reticulum"/>
    <property type="evidence" value="ECO:0007669"/>
    <property type="project" value="InterPro"/>
</dbReference>
<dbReference type="Gene3D" id="1.25.40.10">
    <property type="entry name" value="Tetratricopeptide repeat domain"/>
    <property type="match status" value="1"/>
</dbReference>
<feature type="chain" id="PRO_5032317047" description="Prolyl 4-hydroxylase N-terminal domain-containing protein" evidence="4">
    <location>
        <begin position="23"/>
        <end position="470"/>
    </location>
</feature>
<gene>
    <name evidence="6" type="ORF">MGAL_10B067822</name>
</gene>
<dbReference type="PANTHER" id="PTHR10869:SF244">
    <property type="entry name" value="PROLYL 4-HYDROXYLASE SUBUNIT ALPHA-2"/>
    <property type="match status" value="1"/>
</dbReference>
<comment type="caution">
    <text evidence="6">The sequence shown here is derived from an EMBL/GenBank/DDBJ whole genome shotgun (WGS) entry which is preliminary data.</text>
</comment>
<keyword evidence="4" id="KW-0732">Signal</keyword>
<sequence>MIPLKGLLVLFFQILSLQHVNSDVFSSVYKLKLLATKEGRLLEIFKEYKESICSGNNIMSAPLNRLYEQLEHTVNVSSRDESYQENPLNILHLLHRYLHKWPLVLENVFCDCCPISDPERDFASAHNKFKEDFDDWPIEYDLQGAVRSLLRLRTTYVLDIDKLITGEIHEEKTEALPWDLLELILIETEALEMLDETIQWCDSILNSFQNTLTEDSNRFRISIIQIKARIYHKASFTRNAAKILEEFKEEGPLSVKEDYQLYVKESTDNVENSDEVVSVRDWPLHKREIDNHEKQLCRGKQKKSTQESSHLHCYYSNTRIPYFKAKAEEMNKDPKIFVFHDVIYEHEIILLKREASKTFERSGLQQYGKGIDNSDDIRLSYTGWVWSTDSTTRRVDHRIQLLTGLDTTYRSLLSSSEPYQVVNYGIGGFFNVHRDNLYNPIWGPPQDEDLEIVRGSGDRIATWIFYVSST</sequence>
<keyword evidence="3" id="KW-0408">Iron</keyword>
<dbReference type="Proteomes" id="UP000596742">
    <property type="component" value="Unassembled WGS sequence"/>
</dbReference>
<dbReference type="InterPro" id="IPR013547">
    <property type="entry name" value="P4H_N"/>
</dbReference>
<evidence type="ECO:0000259" key="5">
    <source>
        <dbReference type="Pfam" id="PF08336"/>
    </source>
</evidence>
<keyword evidence="2" id="KW-0847">Vitamin C</keyword>